<dbReference type="RefSeq" id="WP_063340870.1">
    <property type="nucleotide sequence ID" value="NZ_LUKJ01000002.1"/>
</dbReference>
<organism evidence="1 2">
    <name type="scientific">Pseudomonas fluorescens</name>
    <dbReference type="NCBI Taxonomy" id="294"/>
    <lineage>
        <taxon>Bacteria</taxon>
        <taxon>Pseudomonadati</taxon>
        <taxon>Pseudomonadota</taxon>
        <taxon>Gammaproteobacteria</taxon>
        <taxon>Pseudomonadales</taxon>
        <taxon>Pseudomonadaceae</taxon>
        <taxon>Pseudomonas</taxon>
    </lineage>
</organism>
<evidence type="ECO:0000313" key="2">
    <source>
        <dbReference type="Proteomes" id="UP000076489"/>
    </source>
</evidence>
<evidence type="ECO:0000313" key="1">
    <source>
        <dbReference type="EMBL" id="KZN20825.1"/>
    </source>
</evidence>
<reference evidence="2" key="1">
    <citation type="submission" date="2016-03" db="EMBL/GenBank/DDBJ databases">
        <authorList>
            <person name="Ray J."/>
            <person name="Price M."/>
            <person name="Deutschbauer A."/>
        </authorList>
    </citation>
    <scope>NUCLEOTIDE SEQUENCE [LARGE SCALE GENOMIC DNA]</scope>
    <source>
        <strain evidence="2">FW300-N1B4</strain>
    </source>
</reference>
<protein>
    <submittedName>
        <fullName evidence="1">Uncharacterized protein</fullName>
    </submittedName>
</protein>
<comment type="caution">
    <text evidence="1">The sequence shown here is derived from an EMBL/GenBank/DDBJ whole genome shotgun (WGS) entry which is preliminary data.</text>
</comment>
<sequence length="110" mass="12435">MSLVEDARQWLEDEKPTSLEIQQSIDNFCHLMAQPGAIERREELNKVIDLLMGSLQGQKIEVVRPEEPVIRGIDASPLIPEATLGTPPISGDERRRRFEELKASGVDRPF</sequence>
<reference evidence="1 2" key="2">
    <citation type="journal article" date="2018" name="Nature">
        <title>Mutant phenotypes for thousands of bacterial genes of unknown function.</title>
        <authorList>
            <person name="Price M.N."/>
            <person name="Wetmore K.M."/>
            <person name="Waters R.J."/>
            <person name="Callaghan M."/>
            <person name="Ray J."/>
            <person name="Liu H."/>
            <person name="Kuehl J.V."/>
            <person name="Melnyk R.A."/>
            <person name="Lamson J.S."/>
            <person name="Suh Y."/>
            <person name="Carlson H.K."/>
            <person name="Esquivel Z."/>
            <person name="Sadeeshkumar H."/>
            <person name="Chakraborty R."/>
            <person name="Zane G.M."/>
            <person name="Rubin B.E."/>
            <person name="Wall J.D."/>
            <person name="Visel A."/>
            <person name="Bristow J."/>
            <person name="Blow M.J."/>
            <person name="Arkin A.P."/>
            <person name="Deutschbauer A.M."/>
        </authorList>
    </citation>
    <scope>NUCLEOTIDE SEQUENCE [LARGE SCALE GENOMIC DNA]</scope>
    <source>
        <strain evidence="1 2">FW300-N1B4</strain>
    </source>
</reference>
<gene>
    <name evidence="1" type="ORF">A1D17_04590</name>
</gene>
<proteinExistence type="predicted"/>
<accession>A0A166QTB7</accession>
<dbReference type="EMBL" id="LUKJ01000002">
    <property type="protein sequence ID" value="KZN20825.1"/>
    <property type="molecule type" value="Genomic_DNA"/>
</dbReference>
<name>A0A166QTB7_PSEFL</name>
<dbReference type="AlphaFoldDB" id="A0A166QTB7"/>
<dbReference type="OrthoDB" id="7033338at2"/>
<dbReference type="Proteomes" id="UP000076489">
    <property type="component" value="Unassembled WGS sequence"/>
</dbReference>